<dbReference type="RefSeq" id="WP_038070052.1">
    <property type="nucleotide sequence ID" value="NZ_FOVB01000032.1"/>
</dbReference>
<name>A0A074TFR8_9RHOB</name>
<organism evidence="1 2">
    <name type="scientific">Thioclava dalianensis</name>
    <dbReference type="NCBI Taxonomy" id="1185766"/>
    <lineage>
        <taxon>Bacteria</taxon>
        <taxon>Pseudomonadati</taxon>
        <taxon>Pseudomonadota</taxon>
        <taxon>Alphaproteobacteria</taxon>
        <taxon>Rhodobacterales</taxon>
        <taxon>Paracoccaceae</taxon>
        <taxon>Thioclava</taxon>
    </lineage>
</organism>
<dbReference type="AlphaFoldDB" id="A0A074TFR8"/>
<proteinExistence type="predicted"/>
<dbReference type="STRING" id="1185766.SAMN05216224_1324"/>
<dbReference type="Proteomes" id="UP000027725">
    <property type="component" value="Unassembled WGS sequence"/>
</dbReference>
<keyword evidence="2" id="KW-1185">Reference proteome</keyword>
<sequence length="66" mass="7483">MAFFHTDLRNDTTISINMAQVENIYRDQTSQAVIVMLPTDCGQRVFEVAESYRDVADQFSVGNLPI</sequence>
<gene>
    <name evidence="1" type="ORF">DL1_18440</name>
</gene>
<reference evidence="1 2" key="1">
    <citation type="submission" date="2014-03" db="EMBL/GenBank/DDBJ databases">
        <title>The draft genome sequence of Thioclava dalianensis DLFJ1-1.</title>
        <authorList>
            <person name="Lai Q."/>
            <person name="Shao Z."/>
        </authorList>
    </citation>
    <scope>NUCLEOTIDE SEQUENCE [LARGE SCALE GENOMIC DNA]</scope>
    <source>
        <strain evidence="1 2">DLFJ1-1</strain>
    </source>
</reference>
<protein>
    <submittedName>
        <fullName evidence="1">Uncharacterized protein</fullName>
    </submittedName>
</protein>
<accession>A0A074TFR8</accession>
<dbReference type="EMBL" id="JHEH01000066">
    <property type="protein sequence ID" value="KEP67868.1"/>
    <property type="molecule type" value="Genomic_DNA"/>
</dbReference>
<evidence type="ECO:0000313" key="1">
    <source>
        <dbReference type="EMBL" id="KEP67868.1"/>
    </source>
</evidence>
<comment type="caution">
    <text evidence="1">The sequence shown here is derived from an EMBL/GenBank/DDBJ whole genome shotgun (WGS) entry which is preliminary data.</text>
</comment>
<evidence type="ECO:0000313" key="2">
    <source>
        <dbReference type="Proteomes" id="UP000027725"/>
    </source>
</evidence>